<dbReference type="Pfam" id="PF01545">
    <property type="entry name" value="Cation_efflux"/>
    <property type="match status" value="1"/>
</dbReference>
<feature type="transmembrane region" description="Helical" evidence="6">
    <location>
        <begin position="130"/>
        <end position="155"/>
    </location>
</feature>
<evidence type="ECO:0000256" key="3">
    <source>
        <dbReference type="ARBA" id="ARBA00022692"/>
    </source>
</evidence>
<dbReference type="EMBL" id="CP025491">
    <property type="protein sequence ID" value="AUH73258.1"/>
    <property type="molecule type" value="Genomic_DNA"/>
</dbReference>
<organism evidence="8 9">
    <name type="scientific">Legionella sainthelensi</name>
    <dbReference type="NCBI Taxonomy" id="28087"/>
    <lineage>
        <taxon>Bacteria</taxon>
        <taxon>Pseudomonadati</taxon>
        <taxon>Pseudomonadota</taxon>
        <taxon>Gammaproteobacteria</taxon>
        <taxon>Legionellales</taxon>
        <taxon>Legionellaceae</taxon>
        <taxon>Legionella</taxon>
    </lineage>
</organism>
<keyword evidence="2" id="KW-0813">Transport</keyword>
<evidence type="ECO:0000313" key="8">
    <source>
        <dbReference type="EMBL" id="AUH73258.1"/>
    </source>
</evidence>
<feature type="transmembrane region" description="Helical" evidence="6">
    <location>
        <begin position="195"/>
        <end position="215"/>
    </location>
</feature>
<evidence type="ECO:0000256" key="1">
    <source>
        <dbReference type="ARBA" id="ARBA00004141"/>
    </source>
</evidence>
<dbReference type="SUPFAM" id="SSF161111">
    <property type="entry name" value="Cation efflux protein transmembrane domain-like"/>
    <property type="match status" value="1"/>
</dbReference>
<dbReference type="PANTHER" id="PTHR43840:SF15">
    <property type="entry name" value="MITOCHONDRIAL METAL TRANSPORTER 1-RELATED"/>
    <property type="match status" value="1"/>
</dbReference>
<evidence type="ECO:0000256" key="5">
    <source>
        <dbReference type="ARBA" id="ARBA00023136"/>
    </source>
</evidence>
<keyword evidence="3 6" id="KW-0812">Transmembrane</keyword>
<dbReference type="GO" id="GO:0015086">
    <property type="term" value="F:cadmium ion transmembrane transporter activity"/>
    <property type="evidence" value="ECO:0007669"/>
    <property type="project" value="TreeGrafter"/>
</dbReference>
<sequence>MINIINVFNILFEMQNLISDDFRKEQKLIKISIALTTVLGLIGILIGTHIDSTAITIDGMYCSIGIFSTYLIFLASQKMNLHYSKKFQFGYYKLEPLVILGEGALIIGSCAFALTSAIRDIIHLHYVKNFLLPAFYQGMAAGACFLMAFLFYRFARPRNNQLLLSQGLVWFIDGLQSIMLSIAFFLGVILNGTAYAFIIPYIDPVLVICLIFIIIREPIKLLKINSEELLDVMSDQQLGNEIDRIVYKHFKERNLDKFITKIFIRKAGRAIFVHIIILPEIMLPLTSLQQIKTELIEKLNQPCLYLFISI</sequence>
<dbReference type="PANTHER" id="PTHR43840">
    <property type="entry name" value="MITOCHONDRIAL METAL TRANSPORTER 1-RELATED"/>
    <property type="match status" value="1"/>
</dbReference>
<evidence type="ECO:0000259" key="7">
    <source>
        <dbReference type="Pfam" id="PF01545"/>
    </source>
</evidence>
<feature type="domain" description="Cation efflux protein transmembrane" evidence="7">
    <location>
        <begin position="29"/>
        <end position="230"/>
    </location>
</feature>
<dbReference type="GO" id="GO:0006882">
    <property type="term" value="P:intracellular zinc ion homeostasis"/>
    <property type="evidence" value="ECO:0007669"/>
    <property type="project" value="TreeGrafter"/>
</dbReference>
<keyword evidence="4 6" id="KW-1133">Transmembrane helix</keyword>
<dbReference type="Gene3D" id="1.20.1510.10">
    <property type="entry name" value="Cation efflux protein transmembrane domain"/>
    <property type="match status" value="1"/>
</dbReference>
<gene>
    <name evidence="8" type="ORF">CAB17_15280</name>
</gene>
<protein>
    <recommendedName>
        <fullName evidence="7">Cation efflux protein transmembrane domain-containing protein</fullName>
    </recommendedName>
</protein>
<dbReference type="KEGG" id="lsh:CAB17_15280"/>
<feature type="transmembrane region" description="Helical" evidence="6">
    <location>
        <begin position="54"/>
        <end position="76"/>
    </location>
</feature>
<feature type="transmembrane region" description="Helical" evidence="6">
    <location>
        <begin position="28"/>
        <end position="48"/>
    </location>
</feature>
<keyword evidence="9" id="KW-1185">Reference proteome</keyword>
<feature type="transmembrane region" description="Helical" evidence="6">
    <location>
        <begin position="167"/>
        <end position="189"/>
    </location>
</feature>
<feature type="transmembrane region" description="Helical" evidence="6">
    <location>
        <begin position="97"/>
        <end position="118"/>
    </location>
</feature>
<dbReference type="InterPro" id="IPR058533">
    <property type="entry name" value="Cation_efflux_TM"/>
</dbReference>
<accession>A0A2H5FNV9</accession>
<evidence type="ECO:0000313" key="9">
    <source>
        <dbReference type="Proteomes" id="UP000234343"/>
    </source>
</evidence>
<name>A0A2H5FNV9_9GAMM</name>
<dbReference type="GO" id="GO:0005886">
    <property type="term" value="C:plasma membrane"/>
    <property type="evidence" value="ECO:0007669"/>
    <property type="project" value="TreeGrafter"/>
</dbReference>
<proteinExistence type="predicted"/>
<keyword evidence="5 6" id="KW-0472">Membrane</keyword>
<dbReference type="GO" id="GO:0015093">
    <property type="term" value="F:ferrous iron transmembrane transporter activity"/>
    <property type="evidence" value="ECO:0007669"/>
    <property type="project" value="TreeGrafter"/>
</dbReference>
<dbReference type="InterPro" id="IPR050291">
    <property type="entry name" value="CDF_Transporter"/>
</dbReference>
<evidence type="ECO:0000256" key="4">
    <source>
        <dbReference type="ARBA" id="ARBA00022989"/>
    </source>
</evidence>
<reference evidence="8 9" key="1">
    <citation type="submission" date="2017-12" db="EMBL/GenBank/DDBJ databases">
        <title>Legionella sainthelensi LA01-117, whole genome sequence of a clinical isolate from New Zealand.</title>
        <authorList>
            <person name="Cree S.L."/>
            <person name="Slow S."/>
            <person name="Kennedy M.A."/>
            <person name="Murdoch D.R."/>
            <person name="Biggs P.J."/>
            <person name="Anderson T."/>
        </authorList>
    </citation>
    <scope>NUCLEOTIDE SEQUENCE [LARGE SCALE GENOMIC DNA]</scope>
    <source>
        <strain evidence="8 9">LA01-117</strain>
    </source>
</reference>
<dbReference type="GO" id="GO:0015341">
    <property type="term" value="F:zinc efflux antiporter activity"/>
    <property type="evidence" value="ECO:0007669"/>
    <property type="project" value="TreeGrafter"/>
</dbReference>
<dbReference type="AlphaFoldDB" id="A0A2H5FNV9"/>
<evidence type="ECO:0000256" key="6">
    <source>
        <dbReference type="SAM" id="Phobius"/>
    </source>
</evidence>
<evidence type="ECO:0000256" key="2">
    <source>
        <dbReference type="ARBA" id="ARBA00022448"/>
    </source>
</evidence>
<comment type="subcellular location">
    <subcellularLocation>
        <location evidence="1">Membrane</location>
        <topology evidence="1">Multi-pass membrane protein</topology>
    </subcellularLocation>
</comment>
<dbReference type="Proteomes" id="UP000234343">
    <property type="component" value="Chromosome"/>
</dbReference>
<dbReference type="InterPro" id="IPR027469">
    <property type="entry name" value="Cation_efflux_TMD_sf"/>
</dbReference>